<feature type="region of interest" description="Disordered" evidence="1">
    <location>
        <begin position="1"/>
        <end position="25"/>
    </location>
</feature>
<reference evidence="2 3" key="1">
    <citation type="submission" date="2019-07" db="EMBL/GenBank/DDBJ databases">
        <title>Genome assembly of two rare yeast pathogens: Diutina rugosa and Trichomonascus ciferrii.</title>
        <authorList>
            <person name="Mixao V."/>
            <person name="Saus E."/>
            <person name="Hansen A."/>
            <person name="Lass-Flor C."/>
            <person name="Gabaldon T."/>
        </authorList>
    </citation>
    <scope>NUCLEOTIDE SEQUENCE [LARGE SCALE GENOMIC DNA]</scope>
    <source>
        <strain evidence="2 3">CBS 613</strain>
    </source>
</reference>
<name>A0A642UZM3_DIURU</name>
<feature type="compositionally biased region" description="Polar residues" evidence="1">
    <location>
        <begin position="1"/>
        <end position="16"/>
    </location>
</feature>
<protein>
    <submittedName>
        <fullName evidence="2">Uncharacterized protein</fullName>
    </submittedName>
</protein>
<gene>
    <name evidence="2" type="ORF">DIURU_000034</name>
</gene>
<keyword evidence="3" id="KW-1185">Reference proteome</keyword>
<dbReference type="AlphaFoldDB" id="A0A642UZM3"/>
<dbReference type="GeneID" id="54778687"/>
<organism evidence="2 3">
    <name type="scientific">Diutina rugosa</name>
    <name type="common">Yeast</name>
    <name type="synonym">Candida rugosa</name>
    <dbReference type="NCBI Taxonomy" id="5481"/>
    <lineage>
        <taxon>Eukaryota</taxon>
        <taxon>Fungi</taxon>
        <taxon>Dikarya</taxon>
        <taxon>Ascomycota</taxon>
        <taxon>Saccharomycotina</taxon>
        <taxon>Pichiomycetes</taxon>
        <taxon>Debaryomycetaceae</taxon>
        <taxon>Diutina</taxon>
    </lineage>
</organism>
<evidence type="ECO:0000313" key="2">
    <source>
        <dbReference type="EMBL" id="KAA8908721.1"/>
    </source>
</evidence>
<proteinExistence type="predicted"/>
<dbReference type="Proteomes" id="UP000449547">
    <property type="component" value="Unassembled WGS sequence"/>
</dbReference>
<evidence type="ECO:0000256" key="1">
    <source>
        <dbReference type="SAM" id="MobiDB-lite"/>
    </source>
</evidence>
<sequence length="446" mass="50244">MVDTPNSPTVNDTLPSSPVAKPRITLPPLKRPLPKLISSYVASRGLPRSVPPTFQRDVSDDWDSLSSESSDFVVENPILDELRSSEVDVSTLAVVSPLKYLTSPHSRFSEKGLPFDWECYELAKAAAKLLDVSTEADEKLVEEARLNPNKFYNQMIALPRSSTSREFYKVWPHIGGLQGSPRPLAFWASIWRYYTAEFLPRYFSLRQACIQLDIDPVVISNDHSFAVINSRQLSKLKGCFWYATNATACELAATRLFKPISPSAIFRVLTSLRSEAEAKGELCPAFSQCKCPFNHKAELGWDLIFIGKGKLSQHLTKHYTFIARDDTVDDDVECNECHHLFASFASFLAHAPNCTFGEPLSDVKLPTERSTLARALFCQYLQDGGRVAHIIHEELHKLHDSPPKVDPTNEILEENIQSMAKTTSPGWLSRTTYQLHLMHTPIAYEW</sequence>
<evidence type="ECO:0000313" key="3">
    <source>
        <dbReference type="Proteomes" id="UP000449547"/>
    </source>
</evidence>
<accession>A0A642UZM3</accession>
<dbReference type="EMBL" id="SWFT01000004">
    <property type="protein sequence ID" value="KAA8908721.1"/>
    <property type="molecule type" value="Genomic_DNA"/>
</dbReference>
<dbReference type="RefSeq" id="XP_034015149.1">
    <property type="nucleotide sequence ID" value="XM_034156157.1"/>
</dbReference>
<comment type="caution">
    <text evidence="2">The sequence shown here is derived from an EMBL/GenBank/DDBJ whole genome shotgun (WGS) entry which is preliminary data.</text>
</comment>
<dbReference type="VEuPathDB" id="FungiDB:DIURU_000034"/>